<reference evidence="2 3" key="1">
    <citation type="submission" date="2016-04" db="EMBL/GenBank/DDBJ databases">
        <title>The complete genome sequence of Erythrobacter atlanticus s21-N3.</title>
        <authorList>
            <person name="Wang W."/>
            <person name="Wang L."/>
            <person name="Zhuang L."/>
            <person name="Shao Z."/>
        </authorList>
    </citation>
    <scope>NUCLEOTIDE SEQUENCE [LARGE SCALE GENOMIC DNA]</scope>
    <source>
        <strain evidence="3">s21-N3</strain>
        <plasmid evidence="3">Plasmid</plasmid>
    </source>
</reference>
<dbReference type="Proteomes" id="UP000059113">
    <property type="component" value="Plasmid"/>
</dbReference>
<dbReference type="AlphaFoldDB" id="A0A160HUX6"/>
<evidence type="ECO:0000313" key="2">
    <source>
        <dbReference type="EMBL" id="ANC50778.1"/>
    </source>
</evidence>
<evidence type="ECO:0000259" key="1">
    <source>
        <dbReference type="Pfam" id="PF22653"/>
    </source>
</evidence>
<dbReference type="InterPro" id="IPR054276">
    <property type="entry name" value="DUF7007"/>
</dbReference>
<dbReference type="OrthoDB" id="5124200at2"/>
<dbReference type="EMBL" id="CP015441">
    <property type="protein sequence ID" value="ANC50778.1"/>
    <property type="molecule type" value="Genomic_DNA"/>
</dbReference>
<proteinExistence type="predicted"/>
<sequence>MSVFPATPRPVNSPWGAIQQADQLAPGIWSVMTASHGGLLLSDARQDAMPDVLRLDENAYEEDADWCLVYLAFEGELAQQKTCTAGFLQLARDTARCWHSDRFTAHTSETVAPNESHILRTRAAYQAAIGEFCTTSAWGDWADWVPQGKTGVIARRLTSVNHLGRPTYADDEVCALIDKDAYAQRGEVTMLASIPHEIIDPPAELRSKRVA</sequence>
<dbReference type="RefSeq" id="WP_063612702.1">
    <property type="nucleotide sequence ID" value="NZ_CP015441.1"/>
</dbReference>
<dbReference type="Pfam" id="PF22653">
    <property type="entry name" value="DUF7007"/>
    <property type="match status" value="1"/>
</dbReference>
<accession>A0A160HUX6</accession>
<gene>
    <name evidence="2" type="ORF">CP97_15087</name>
</gene>
<dbReference type="KEGG" id="ery:CP97_15087"/>
<protein>
    <recommendedName>
        <fullName evidence="1">DUF7007 domain-containing protein</fullName>
    </recommendedName>
</protein>
<keyword evidence="3" id="KW-1185">Reference proteome</keyword>
<geneLocation type="plasmid" evidence="3"/>
<keyword evidence="2" id="KW-0614">Plasmid</keyword>
<name>A0A160HUX6_9SPHN</name>
<feature type="domain" description="DUF7007" evidence="1">
    <location>
        <begin position="9"/>
        <end position="128"/>
    </location>
</feature>
<evidence type="ECO:0000313" key="3">
    <source>
        <dbReference type="Proteomes" id="UP000059113"/>
    </source>
</evidence>
<organism evidence="2 3">
    <name type="scientific">Aurantiacibacter atlanticus</name>
    <dbReference type="NCBI Taxonomy" id="1648404"/>
    <lineage>
        <taxon>Bacteria</taxon>
        <taxon>Pseudomonadati</taxon>
        <taxon>Pseudomonadota</taxon>
        <taxon>Alphaproteobacteria</taxon>
        <taxon>Sphingomonadales</taxon>
        <taxon>Erythrobacteraceae</taxon>
        <taxon>Aurantiacibacter</taxon>
    </lineage>
</organism>